<protein>
    <submittedName>
        <fullName evidence="1">Copia protein</fullName>
    </submittedName>
</protein>
<comment type="caution">
    <text evidence="1">The sequence shown here is derived from an EMBL/GenBank/DDBJ whole genome shotgun (WGS) entry which is preliminary data.</text>
</comment>
<dbReference type="EMBL" id="QJKJ01005406">
    <property type="protein sequence ID" value="RDX90408.1"/>
    <property type="molecule type" value="Genomic_DNA"/>
</dbReference>
<organism evidence="1 2">
    <name type="scientific">Mucuna pruriens</name>
    <name type="common">Velvet bean</name>
    <name type="synonym">Dolichos pruriens</name>
    <dbReference type="NCBI Taxonomy" id="157652"/>
    <lineage>
        <taxon>Eukaryota</taxon>
        <taxon>Viridiplantae</taxon>
        <taxon>Streptophyta</taxon>
        <taxon>Embryophyta</taxon>
        <taxon>Tracheophyta</taxon>
        <taxon>Spermatophyta</taxon>
        <taxon>Magnoliopsida</taxon>
        <taxon>eudicotyledons</taxon>
        <taxon>Gunneridae</taxon>
        <taxon>Pentapetalae</taxon>
        <taxon>rosids</taxon>
        <taxon>fabids</taxon>
        <taxon>Fabales</taxon>
        <taxon>Fabaceae</taxon>
        <taxon>Papilionoideae</taxon>
        <taxon>50 kb inversion clade</taxon>
        <taxon>NPAAA clade</taxon>
        <taxon>indigoferoid/millettioid clade</taxon>
        <taxon>Phaseoleae</taxon>
        <taxon>Mucuna</taxon>
    </lineage>
</organism>
<dbReference type="OrthoDB" id="1414623at2759"/>
<dbReference type="AlphaFoldDB" id="A0A371GIK4"/>
<accession>A0A371GIK4</accession>
<reference evidence="1" key="1">
    <citation type="submission" date="2018-05" db="EMBL/GenBank/DDBJ databases">
        <title>Draft genome of Mucuna pruriens seed.</title>
        <authorList>
            <person name="Nnadi N.E."/>
            <person name="Vos R."/>
            <person name="Hasami M.H."/>
            <person name="Devisetty U.K."/>
            <person name="Aguiy J.C."/>
        </authorList>
    </citation>
    <scope>NUCLEOTIDE SEQUENCE [LARGE SCALE GENOMIC DNA]</scope>
    <source>
        <strain evidence="1">JCA_2017</strain>
    </source>
</reference>
<evidence type="ECO:0000313" key="1">
    <source>
        <dbReference type="EMBL" id="RDX90408.1"/>
    </source>
</evidence>
<proteinExistence type="predicted"/>
<evidence type="ECO:0000313" key="2">
    <source>
        <dbReference type="Proteomes" id="UP000257109"/>
    </source>
</evidence>
<dbReference type="CDD" id="cd09272">
    <property type="entry name" value="RNase_HI_RT_Ty1"/>
    <property type="match status" value="1"/>
</dbReference>
<dbReference type="Proteomes" id="UP000257109">
    <property type="component" value="Unassembled WGS sequence"/>
</dbReference>
<dbReference type="STRING" id="157652.A0A371GIK4"/>
<sequence length="137" mass="15887">MLARRVISWKSVKQTLIAPLTMIIEFMAYFEASNHGIWLRNFVTSLQVVDDIERPLKICCDNNSTILYSNNNTSSTKLKFINIKFLVVKERVKNKQISIKHMGTSFMLADPLIKWLIAKAFHEHTAHIEYEAQVEDC</sequence>
<feature type="non-terminal residue" evidence="1">
    <location>
        <position position="1"/>
    </location>
</feature>
<keyword evidence="2" id="KW-1185">Reference proteome</keyword>
<gene>
    <name evidence="1" type="primary">GIP</name>
    <name evidence="1" type="ORF">CR513_27720</name>
</gene>
<name>A0A371GIK4_MUCPR</name>